<keyword evidence="3" id="KW-1185">Reference proteome</keyword>
<sequence length="65" mass="7271">MARGNQRDRDREKNLRKKAQTKSKSEFGKGGILAKKESDADKMRAKQALANQRKEAEALAGAKKK</sequence>
<gene>
    <name evidence="2" type="ORF">BDQ94DRAFT_169765</name>
</gene>
<protein>
    <recommendedName>
        <fullName evidence="4">Small EDRK-rich factor-like N-terminal domain-containing protein</fullName>
    </recommendedName>
</protein>
<dbReference type="GeneID" id="38139711"/>
<reference evidence="2 3" key="1">
    <citation type="submission" date="2018-07" db="EMBL/GenBank/DDBJ databases">
        <title>The genomes of Aspergillus section Nigri reveals drivers in fungal speciation.</title>
        <authorList>
            <consortium name="DOE Joint Genome Institute"/>
            <person name="Vesth T.C."/>
            <person name="Nybo J."/>
            <person name="Theobald S."/>
            <person name="Brandl J."/>
            <person name="Frisvad J.C."/>
            <person name="Nielsen K.F."/>
            <person name="Lyhne E.K."/>
            <person name="Kogle M.E."/>
            <person name="Kuo A."/>
            <person name="Riley R."/>
            <person name="Clum A."/>
            <person name="Nolan M."/>
            <person name="Lipzen A."/>
            <person name="Salamov A."/>
            <person name="Henrissat B."/>
            <person name="Wiebenga A."/>
            <person name="De vries R.P."/>
            <person name="Grigoriev I.V."/>
            <person name="Mortensen U.H."/>
            <person name="Andersen M.R."/>
            <person name="Baker S.E."/>
        </authorList>
    </citation>
    <scope>NUCLEOTIDE SEQUENCE [LARGE SCALE GENOMIC DNA]</scope>
    <source>
        <strain evidence="2 3">CBS 139.54b</strain>
    </source>
</reference>
<accession>A0A3F3Q4W8</accession>
<dbReference type="EMBL" id="KZ852044">
    <property type="protein sequence ID" value="RDH34253.1"/>
    <property type="molecule type" value="Genomic_DNA"/>
</dbReference>
<name>A0A3F3Q4W8_9EURO</name>
<dbReference type="RefSeq" id="XP_026627275.1">
    <property type="nucleotide sequence ID" value="XM_026771355.1"/>
</dbReference>
<dbReference type="AlphaFoldDB" id="A0A3F3Q4W8"/>
<evidence type="ECO:0000256" key="1">
    <source>
        <dbReference type="SAM" id="MobiDB-lite"/>
    </source>
</evidence>
<feature type="region of interest" description="Disordered" evidence="1">
    <location>
        <begin position="1"/>
        <end position="65"/>
    </location>
</feature>
<evidence type="ECO:0000313" key="2">
    <source>
        <dbReference type="EMBL" id="RDH34253.1"/>
    </source>
</evidence>
<feature type="compositionally biased region" description="Basic and acidic residues" evidence="1">
    <location>
        <begin position="1"/>
        <end position="13"/>
    </location>
</feature>
<proteinExistence type="predicted"/>
<evidence type="ECO:0000313" key="3">
    <source>
        <dbReference type="Proteomes" id="UP000253729"/>
    </source>
</evidence>
<organism evidence="2 3">
    <name type="scientific">Aspergillus welwitschiae</name>
    <dbReference type="NCBI Taxonomy" id="1341132"/>
    <lineage>
        <taxon>Eukaryota</taxon>
        <taxon>Fungi</taxon>
        <taxon>Dikarya</taxon>
        <taxon>Ascomycota</taxon>
        <taxon>Pezizomycotina</taxon>
        <taxon>Eurotiomycetes</taxon>
        <taxon>Eurotiomycetidae</taxon>
        <taxon>Eurotiales</taxon>
        <taxon>Aspergillaceae</taxon>
        <taxon>Aspergillus</taxon>
        <taxon>Aspergillus subgen. Circumdati</taxon>
    </lineage>
</organism>
<dbReference type="Proteomes" id="UP000253729">
    <property type="component" value="Unassembled WGS sequence"/>
</dbReference>
<feature type="compositionally biased region" description="Basic and acidic residues" evidence="1">
    <location>
        <begin position="34"/>
        <end position="44"/>
    </location>
</feature>
<evidence type="ECO:0008006" key="4">
    <source>
        <dbReference type="Google" id="ProtNLM"/>
    </source>
</evidence>